<dbReference type="Pfam" id="PF18886">
    <property type="entry name" value="DUF5649"/>
    <property type="match status" value="2"/>
</dbReference>
<dbReference type="InterPro" id="IPR043709">
    <property type="entry name" value="DUF5649"/>
</dbReference>
<reference evidence="1" key="1">
    <citation type="submission" date="2018-06" db="EMBL/GenBank/DDBJ databases">
        <authorList>
            <person name="Zhirakovskaya E."/>
        </authorList>
    </citation>
    <scope>NUCLEOTIDE SEQUENCE</scope>
</reference>
<accession>A0A3B0WU56</accession>
<dbReference type="AlphaFoldDB" id="A0A3B0WU56"/>
<dbReference type="GO" id="GO:0004035">
    <property type="term" value="F:alkaline phosphatase activity"/>
    <property type="evidence" value="ECO:0007669"/>
    <property type="project" value="UniProtKB-EC"/>
</dbReference>
<feature type="non-terminal residue" evidence="1">
    <location>
        <position position="1"/>
    </location>
</feature>
<proteinExistence type="predicted"/>
<keyword evidence="1" id="KW-0378">Hydrolase</keyword>
<protein>
    <submittedName>
        <fullName evidence="1">Alkaline phosphatase</fullName>
        <ecNumber evidence="1">3.1.3.1</ecNumber>
    </submittedName>
</protein>
<sequence>SITSDNDGSITNANTTITFINFTNISGGDFNDDFVFAPTGVIRGQIDGGSGVNTIDYSALATVNVNVNPTAANGIVNINTIIGNNINSTINATVNPNTWSVTGNNDGTVNGIDFTNFNVLNGSGAVDTFNVSATGSMGNQVAPDTDLISGIYGLGGDDIFNVAFDGTNNGSIKINGGADNDSLTLTGGNANYSETYETNVAGGYDRLSYTQIPNNMAVNFIDVETVRDDVAVSQLTVNGTAGDDIVLLNASAGNNFQVAANTLVSYSGKDNLTIDTLGGTNDLIDILGDINLTGTLSLSSETVTNSTSSLISANTLVLNSVINAGILGTQIRTDVANLRLTAITGDVFIEEASDVDIGEMNTSGLFELRALTGNITDSGDLVSTGIVNLFADNGNIILDNNNQLSGELSFDAQVGNVTLVNGSTQLNTVTTQNLNIAANGDITDVATAVITTDSTTLSASGQNIVLDSATSVYNDITITDAANLTLIDSNVGGLIISNVAVANNADITSNGNLNINTISAGNTASLTTTGAILDRNDTDTNVTASLLQISSVTGIGEADSFETQVRTMDIVNTGSGFIDLVQTGVVDLVALQNLGVSGDIAFESDADINLNQNSVVANQNGTGVLFMNTLRGSYLGLGEADVTNPDITARNATFFGLAGTFGTFQRPITLDVPQDGSVLIATRASFDPQFAPPRPDDVVTQGIDFTALGAISAAAGEQLVAVESLGDIDPAIFTDLQNYSAEETSIRMPRDQLFEDELDERERF</sequence>
<gene>
    <name evidence="1" type="ORF">MNBD_GAMMA08-2644</name>
</gene>
<dbReference type="EC" id="3.1.3.1" evidence="1"/>
<evidence type="ECO:0000313" key="1">
    <source>
        <dbReference type="EMBL" id="VAW59628.1"/>
    </source>
</evidence>
<organism evidence="1">
    <name type="scientific">hydrothermal vent metagenome</name>
    <dbReference type="NCBI Taxonomy" id="652676"/>
    <lineage>
        <taxon>unclassified sequences</taxon>
        <taxon>metagenomes</taxon>
        <taxon>ecological metagenomes</taxon>
    </lineage>
</organism>
<name>A0A3B0WU56_9ZZZZ</name>
<dbReference type="EMBL" id="UOFH01000092">
    <property type="protein sequence ID" value="VAW59628.1"/>
    <property type="molecule type" value="Genomic_DNA"/>
</dbReference>